<evidence type="ECO:0000313" key="3">
    <source>
        <dbReference type="Proteomes" id="UP000823990"/>
    </source>
</evidence>
<organism evidence="2 3">
    <name type="scientific">Candidatus Protoclostridium stercorigallinarum</name>
    <dbReference type="NCBI Taxonomy" id="2838741"/>
    <lineage>
        <taxon>Bacteria</taxon>
        <taxon>Bacillati</taxon>
        <taxon>Bacillota</taxon>
        <taxon>Clostridia</taxon>
        <taxon>Candidatus Protoclostridium</taxon>
    </lineage>
</organism>
<reference evidence="2" key="2">
    <citation type="submission" date="2021-04" db="EMBL/GenBank/DDBJ databases">
        <authorList>
            <person name="Gilroy R."/>
        </authorList>
    </citation>
    <scope>NUCLEOTIDE SEQUENCE</scope>
    <source>
        <strain evidence="2">12435</strain>
    </source>
</reference>
<gene>
    <name evidence="2" type="ORF">H9892_05125</name>
</gene>
<sequence length="213" mass="22461">MKKHIAIFSLSALLVCLCFSGCGAREPERSAARLADYRPVFLEGSSGGVSAAVYSGVREDPYSLDGECGEKKDYAVVTLSGYDGGVDGVKAELKTDGASYGVELSPHPFDDDLSAELPVRLDDGITSATLVVGAEEITLTGGAPVYGAGYALTLAKETVYDRGEIVLRLTRSPLSDDGGRYWYVSFTEGDETSSVLINAESGEVAAVRDPRAD</sequence>
<evidence type="ECO:0000313" key="2">
    <source>
        <dbReference type="EMBL" id="HIW02703.1"/>
    </source>
</evidence>
<dbReference type="Proteomes" id="UP000823990">
    <property type="component" value="Unassembled WGS sequence"/>
</dbReference>
<evidence type="ECO:0000256" key="1">
    <source>
        <dbReference type="SAM" id="SignalP"/>
    </source>
</evidence>
<comment type="caution">
    <text evidence="2">The sequence shown here is derived from an EMBL/GenBank/DDBJ whole genome shotgun (WGS) entry which is preliminary data.</text>
</comment>
<accession>A0A9D1TRF2</accession>
<keyword evidence="1" id="KW-0732">Signal</keyword>
<reference evidence="2" key="1">
    <citation type="journal article" date="2021" name="PeerJ">
        <title>Extensive microbial diversity within the chicken gut microbiome revealed by metagenomics and culture.</title>
        <authorList>
            <person name="Gilroy R."/>
            <person name="Ravi A."/>
            <person name="Getino M."/>
            <person name="Pursley I."/>
            <person name="Horton D.L."/>
            <person name="Alikhan N.F."/>
            <person name="Baker D."/>
            <person name="Gharbi K."/>
            <person name="Hall N."/>
            <person name="Watson M."/>
            <person name="Adriaenssens E.M."/>
            <person name="Foster-Nyarko E."/>
            <person name="Jarju S."/>
            <person name="Secka A."/>
            <person name="Antonio M."/>
            <person name="Oren A."/>
            <person name="Chaudhuri R.R."/>
            <person name="La Ragione R."/>
            <person name="Hildebrand F."/>
            <person name="Pallen M.J."/>
        </authorList>
    </citation>
    <scope>NUCLEOTIDE SEQUENCE</scope>
    <source>
        <strain evidence="2">12435</strain>
    </source>
</reference>
<dbReference type="AlphaFoldDB" id="A0A9D1TRF2"/>
<dbReference type="EMBL" id="DXHS01000079">
    <property type="protein sequence ID" value="HIW02703.1"/>
    <property type="molecule type" value="Genomic_DNA"/>
</dbReference>
<feature type="chain" id="PRO_5038758839" description="Lipoprotein" evidence="1">
    <location>
        <begin position="25"/>
        <end position="213"/>
    </location>
</feature>
<proteinExistence type="predicted"/>
<feature type="signal peptide" evidence="1">
    <location>
        <begin position="1"/>
        <end position="24"/>
    </location>
</feature>
<protein>
    <recommendedName>
        <fullName evidence="4">Lipoprotein</fullName>
    </recommendedName>
</protein>
<evidence type="ECO:0008006" key="4">
    <source>
        <dbReference type="Google" id="ProtNLM"/>
    </source>
</evidence>
<name>A0A9D1TRF2_9FIRM</name>